<feature type="compositionally biased region" description="Basic and acidic residues" evidence="1">
    <location>
        <begin position="94"/>
        <end position="114"/>
    </location>
</feature>
<accession>A0ABP0F4Q1</accession>
<protein>
    <submittedName>
        <fullName evidence="2">Uncharacterized protein</fullName>
    </submittedName>
</protein>
<feature type="region of interest" description="Disordered" evidence="1">
    <location>
        <begin position="45"/>
        <end position="68"/>
    </location>
</feature>
<dbReference type="Proteomes" id="UP001642483">
    <property type="component" value="Unassembled WGS sequence"/>
</dbReference>
<name>A0ABP0F4Q1_CLALP</name>
<gene>
    <name evidence="2" type="ORF">CVLEPA_LOCUS3057</name>
</gene>
<sequence>MEHRSNHLKRRKIPTHLEPIDSAILERLTSHKNLKGCSINSEHTCKRRSSKRHSNSNAESGSGIPHCCSNLRCKCDPGDLDDCLTDEERQKEQAIKYEDPYQWKDIKDMPKEMENGTSQGQSEDDESTIKSKGEPPKRSRFYFAKQPQLPSACRLRLKQ</sequence>
<evidence type="ECO:0000313" key="3">
    <source>
        <dbReference type="Proteomes" id="UP001642483"/>
    </source>
</evidence>
<proteinExistence type="predicted"/>
<evidence type="ECO:0000313" key="2">
    <source>
        <dbReference type="EMBL" id="CAK8673247.1"/>
    </source>
</evidence>
<feature type="region of interest" description="Disordered" evidence="1">
    <location>
        <begin position="94"/>
        <end position="159"/>
    </location>
</feature>
<evidence type="ECO:0000256" key="1">
    <source>
        <dbReference type="SAM" id="MobiDB-lite"/>
    </source>
</evidence>
<keyword evidence="3" id="KW-1185">Reference proteome</keyword>
<feature type="compositionally biased region" description="Basic residues" evidence="1">
    <location>
        <begin position="45"/>
        <end position="54"/>
    </location>
</feature>
<feature type="compositionally biased region" description="Basic and acidic residues" evidence="1">
    <location>
        <begin position="127"/>
        <end position="137"/>
    </location>
</feature>
<comment type="caution">
    <text evidence="2">The sequence shown here is derived from an EMBL/GenBank/DDBJ whole genome shotgun (WGS) entry which is preliminary data.</text>
</comment>
<reference evidence="2 3" key="1">
    <citation type="submission" date="2024-02" db="EMBL/GenBank/DDBJ databases">
        <authorList>
            <person name="Daric V."/>
            <person name="Darras S."/>
        </authorList>
    </citation>
    <scope>NUCLEOTIDE SEQUENCE [LARGE SCALE GENOMIC DNA]</scope>
</reference>
<dbReference type="EMBL" id="CAWYQH010000002">
    <property type="protein sequence ID" value="CAK8673247.1"/>
    <property type="molecule type" value="Genomic_DNA"/>
</dbReference>
<organism evidence="2 3">
    <name type="scientific">Clavelina lepadiformis</name>
    <name type="common">Light-bulb sea squirt</name>
    <name type="synonym">Ascidia lepadiformis</name>
    <dbReference type="NCBI Taxonomy" id="159417"/>
    <lineage>
        <taxon>Eukaryota</taxon>
        <taxon>Metazoa</taxon>
        <taxon>Chordata</taxon>
        <taxon>Tunicata</taxon>
        <taxon>Ascidiacea</taxon>
        <taxon>Aplousobranchia</taxon>
        <taxon>Clavelinidae</taxon>
        <taxon>Clavelina</taxon>
    </lineage>
</organism>